<sequence>MSGHGCRLDRPPVLIKFFIWLGVPLLLYSPTPTSSSLTGWSLARVMRLSYAVFLLTALCANAYELEAPIEGYGVVVPEWEVEVTPGGPTTVLNGTIEEVHDELRQLNPNWDEDSSLGPILATLRIGAVADGQSVEPPSLVKASTISAASRGSRETDPDPAIAVELAVLSTLPFGGAMIALSQRRWAALGALQMVLRLLSRSVTSPIEDHLCQESGT</sequence>
<dbReference type="Proteomes" id="UP000287972">
    <property type="component" value="Unassembled WGS sequence"/>
</dbReference>
<protein>
    <submittedName>
        <fullName evidence="1">Uncharacterized protein</fullName>
    </submittedName>
</protein>
<name>A0A428NRW8_9HYPO</name>
<dbReference type="EMBL" id="NKCL01001109">
    <property type="protein sequence ID" value="RSL43534.1"/>
    <property type="molecule type" value="Genomic_DNA"/>
</dbReference>
<accession>A0A428NRW8</accession>
<comment type="caution">
    <text evidence="1">The sequence shown here is derived from an EMBL/GenBank/DDBJ whole genome shotgun (WGS) entry which is preliminary data.</text>
</comment>
<dbReference type="AlphaFoldDB" id="A0A428NRW8"/>
<evidence type="ECO:0000313" key="1">
    <source>
        <dbReference type="EMBL" id="RSL43534.1"/>
    </source>
</evidence>
<gene>
    <name evidence="1" type="ORF">CEP51_016348</name>
</gene>
<evidence type="ECO:0000313" key="2">
    <source>
        <dbReference type="Proteomes" id="UP000287972"/>
    </source>
</evidence>
<organism evidence="1 2">
    <name type="scientific">Fusarium floridanum</name>
    <dbReference type="NCBI Taxonomy" id="1325733"/>
    <lineage>
        <taxon>Eukaryota</taxon>
        <taxon>Fungi</taxon>
        <taxon>Dikarya</taxon>
        <taxon>Ascomycota</taxon>
        <taxon>Pezizomycotina</taxon>
        <taxon>Sordariomycetes</taxon>
        <taxon>Hypocreomycetidae</taxon>
        <taxon>Hypocreales</taxon>
        <taxon>Nectriaceae</taxon>
        <taxon>Fusarium</taxon>
        <taxon>Fusarium solani species complex</taxon>
    </lineage>
</organism>
<keyword evidence="2" id="KW-1185">Reference proteome</keyword>
<proteinExistence type="predicted"/>
<reference evidence="1 2" key="1">
    <citation type="submission" date="2017-06" db="EMBL/GenBank/DDBJ databases">
        <title>Comparative genomic analysis of Ambrosia Fusariam Clade fungi.</title>
        <authorList>
            <person name="Stajich J.E."/>
            <person name="Carrillo J."/>
            <person name="Kijimoto T."/>
            <person name="Eskalen A."/>
            <person name="O'Donnell K."/>
            <person name="Kasson M."/>
        </authorList>
    </citation>
    <scope>NUCLEOTIDE SEQUENCE [LARGE SCALE GENOMIC DNA]</scope>
    <source>
        <strain evidence="1 2">NRRL62606</strain>
    </source>
</reference>